<proteinExistence type="predicted"/>
<reference evidence="1" key="1">
    <citation type="submission" date="2022-10" db="EMBL/GenBank/DDBJ databases">
        <title>Complete Genome of Trichothecium roseum strain YXFP-22015, a Plant Pathogen Isolated from Citrus.</title>
        <authorList>
            <person name="Wang Y."/>
            <person name="Zhu L."/>
        </authorList>
    </citation>
    <scope>NUCLEOTIDE SEQUENCE</scope>
    <source>
        <strain evidence="1">YXFP-22015</strain>
    </source>
</reference>
<name>A0ACC0V7K9_9HYPO</name>
<protein>
    <submittedName>
        <fullName evidence="1">Uncharacterized protein</fullName>
    </submittedName>
</protein>
<comment type="caution">
    <text evidence="1">The sequence shown here is derived from an EMBL/GenBank/DDBJ whole genome shotgun (WGS) entry which is preliminary data.</text>
</comment>
<evidence type="ECO:0000313" key="1">
    <source>
        <dbReference type="EMBL" id="KAI9902387.1"/>
    </source>
</evidence>
<sequence>MAPGALIPDQAAQAPAQKFQNENAPRDVFPDGIRTSGQHEPLYDLLKPYSAFPKEITGSTVWQKETYVDSPERWTHRFTEDEVGELSRAADDFLRSGTPLTGISRDNFPLPKLGKLLDALREDLLNGKGFILFRGFPAHLWSIEKTSAGYMGLGTYLGYFVSQNGRGHVLGHVKDVGDDAERIDTVRIYRTAARQFFHTDDCDVVGLLCVHRAAEGGESDIVSANHVWNVLQREHPDLARLLTEPIWYFDRKGEVSDGQAEYTRQPIFYLENGPKGRVYSKWDPYYVRSLGRFWESGALPPLSPEQTRALEVLEETSQRLALHMILEVGDIQFLSNAHLFHARTAYKDFPPPEPRRHLLRLWLSTPEVEGGWALPFHDSSEKKRGGVQVNDTPPRAPLDAE</sequence>
<accession>A0ACC0V7K9</accession>
<dbReference type="Proteomes" id="UP001163324">
    <property type="component" value="Chromosome 2"/>
</dbReference>
<dbReference type="EMBL" id="CM047941">
    <property type="protein sequence ID" value="KAI9902387.1"/>
    <property type="molecule type" value="Genomic_DNA"/>
</dbReference>
<organism evidence="1 2">
    <name type="scientific">Trichothecium roseum</name>
    <dbReference type="NCBI Taxonomy" id="47278"/>
    <lineage>
        <taxon>Eukaryota</taxon>
        <taxon>Fungi</taxon>
        <taxon>Dikarya</taxon>
        <taxon>Ascomycota</taxon>
        <taxon>Pezizomycotina</taxon>
        <taxon>Sordariomycetes</taxon>
        <taxon>Hypocreomycetidae</taxon>
        <taxon>Hypocreales</taxon>
        <taxon>Hypocreales incertae sedis</taxon>
        <taxon>Trichothecium</taxon>
    </lineage>
</organism>
<keyword evidence="2" id="KW-1185">Reference proteome</keyword>
<gene>
    <name evidence="1" type="ORF">N3K66_001739</name>
</gene>
<evidence type="ECO:0000313" key="2">
    <source>
        <dbReference type="Proteomes" id="UP001163324"/>
    </source>
</evidence>